<sequence>MGIPFWNDREKDAGISVQEHNASQESTIQDGGVKYTAAEGINSTIVTYQDANGAPVETNSPLGYSVSFWTSLCLNINQMVGTGIFSTPATILKGVGSVGLSMIYWFIGYLLAQSTLAVYLELASYFPSRSGSEVVYLEQAFPKPEYFFPTTFAVKHVIFSFGSSNAVVFAEYVFGIAGAEYTNWQLKGVAVATYTVALLVVGLSNKWSLRIIVWFGFIKIATLLLISIAGLVVLGGHTRVENPMANWHNAWEGTSTASAYGATNAMVKLIFSYSGYTNAFSVVNEIKNPIKTLRWSAPFSLILVTSLYILVNVAYFSAASREEILNSKQIAAGVFFQKIFGTNGASRALNVLICISAFGNLIAVMVNYSRMLRETGRQGVLPWPRFWTSTKPFGTPLGPYVVQWTITVIMIIAPPAGDAFNFVVDLAVYPTSIFNFLLVIGLLLIRWRRSKLNLPGPEYRSWAIAIGFALLANLYLLVAPWYPPTGGANGGDVSFWYGTYLVVGIGLLVACGIYYYVWIKLLPKYNGYEFRQTVLEFDDGSVAHNLVKVPIAELARWDAEHDAVGRLRHRTTYQSNTDVGDPKSSEQNTVY</sequence>
<gene>
    <name evidence="6" type="ORF">BDV26DRAFT_302564</name>
</gene>
<feature type="transmembrane region" description="Helical" evidence="5">
    <location>
        <begin position="459"/>
        <end position="482"/>
    </location>
</feature>
<keyword evidence="3 5" id="KW-1133">Transmembrane helix</keyword>
<keyword evidence="4 5" id="KW-0472">Membrane</keyword>
<keyword evidence="2 5" id="KW-0812">Transmembrane</keyword>
<organism evidence="6 7">
    <name type="scientific">Aspergillus bertholletiae</name>
    <dbReference type="NCBI Taxonomy" id="1226010"/>
    <lineage>
        <taxon>Eukaryota</taxon>
        <taxon>Fungi</taxon>
        <taxon>Dikarya</taxon>
        <taxon>Ascomycota</taxon>
        <taxon>Pezizomycotina</taxon>
        <taxon>Eurotiomycetes</taxon>
        <taxon>Eurotiomycetidae</taxon>
        <taxon>Eurotiales</taxon>
        <taxon>Aspergillaceae</taxon>
        <taxon>Aspergillus</taxon>
        <taxon>Aspergillus subgen. Circumdati</taxon>
    </lineage>
</organism>
<evidence type="ECO:0000256" key="4">
    <source>
        <dbReference type="ARBA" id="ARBA00023136"/>
    </source>
</evidence>
<dbReference type="FunFam" id="1.20.1740.10:FF:000025">
    <property type="entry name" value="High-affinity methionine permease"/>
    <property type="match status" value="1"/>
</dbReference>
<evidence type="ECO:0000313" key="6">
    <source>
        <dbReference type="EMBL" id="KAE8371682.1"/>
    </source>
</evidence>
<feature type="transmembrane region" description="Helical" evidence="5">
    <location>
        <begin position="297"/>
        <end position="318"/>
    </location>
</feature>
<feature type="transmembrane region" description="Helical" evidence="5">
    <location>
        <begin position="186"/>
        <end position="205"/>
    </location>
</feature>
<reference evidence="6 7" key="1">
    <citation type="submission" date="2019-04" db="EMBL/GenBank/DDBJ databases">
        <title>Friends and foes A comparative genomics studyof 23 Aspergillus species from section Flavi.</title>
        <authorList>
            <consortium name="DOE Joint Genome Institute"/>
            <person name="Kjaerbolling I."/>
            <person name="Vesth T."/>
            <person name="Frisvad J.C."/>
            <person name="Nybo J.L."/>
            <person name="Theobald S."/>
            <person name="Kildgaard S."/>
            <person name="Isbrandt T."/>
            <person name="Kuo A."/>
            <person name="Sato A."/>
            <person name="Lyhne E.K."/>
            <person name="Kogle M.E."/>
            <person name="Wiebenga A."/>
            <person name="Kun R.S."/>
            <person name="Lubbers R.J."/>
            <person name="Makela M.R."/>
            <person name="Barry K."/>
            <person name="Chovatia M."/>
            <person name="Clum A."/>
            <person name="Daum C."/>
            <person name="Haridas S."/>
            <person name="He G."/>
            <person name="LaButti K."/>
            <person name="Lipzen A."/>
            <person name="Mondo S."/>
            <person name="Riley R."/>
            <person name="Salamov A."/>
            <person name="Simmons B.A."/>
            <person name="Magnuson J.K."/>
            <person name="Henrissat B."/>
            <person name="Mortensen U.H."/>
            <person name="Larsen T.O."/>
            <person name="Devries R.P."/>
            <person name="Grigoriev I.V."/>
            <person name="Machida M."/>
            <person name="Baker S.E."/>
            <person name="Andersen M.R."/>
        </authorList>
    </citation>
    <scope>NUCLEOTIDE SEQUENCE [LARGE SCALE GENOMIC DNA]</scope>
    <source>
        <strain evidence="6 7">IBT 29228</strain>
    </source>
</reference>
<evidence type="ECO:0000313" key="7">
    <source>
        <dbReference type="Proteomes" id="UP000326198"/>
    </source>
</evidence>
<accession>A0A5N7APB0</accession>
<evidence type="ECO:0000256" key="1">
    <source>
        <dbReference type="ARBA" id="ARBA00004141"/>
    </source>
</evidence>
<dbReference type="PANTHER" id="PTHR11785">
    <property type="entry name" value="AMINO ACID TRANSPORTER"/>
    <property type="match status" value="1"/>
</dbReference>
<keyword evidence="7" id="KW-1185">Reference proteome</keyword>
<evidence type="ECO:0000256" key="2">
    <source>
        <dbReference type="ARBA" id="ARBA00022692"/>
    </source>
</evidence>
<evidence type="ECO:0000256" key="3">
    <source>
        <dbReference type="ARBA" id="ARBA00022989"/>
    </source>
</evidence>
<dbReference type="Pfam" id="PF13520">
    <property type="entry name" value="AA_permease_2"/>
    <property type="match status" value="1"/>
</dbReference>
<feature type="transmembrane region" description="Helical" evidence="5">
    <location>
        <begin position="348"/>
        <end position="368"/>
    </location>
</feature>
<feature type="transmembrane region" description="Helical" evidence="5">
    <location>
        <begin position="146"/>
        <end position="174"/>
    </location>
</feature>
<dbReference type="InterPro" id="IPR050598">
    <property type="entry name" value="AminoAcid_Transporter"/>
</dbReference>
<feature type="transmembrane region" description="Helical" evidence="5">
    <location>
        <begin position="211"/>
        <end position="234"/>
    </location>
</feature>
<evidence type="ECO:0000256" key="5">
    <source>
        <dbReference type="SAM" id="Phobius"/>
    </source>
</evidence>
<dbReference type="AlphaFoldDB" id="A0A5N7APB0"/>
<protein>
    <submittedName>
        <fullName evidence="6">Amino acid permease-domain-containing protein</fullName>
    </submittedName>
</protein>
<dbReference type="InterPro" id="IPR002293">
    <property type="entry name" value="AA/rel_permease1"/>
</dbReference>
<feature type="transmembrane region" description="Helical" evidence="5">
    <location>
        <begin position="103"/>
        <end position="126"/>
    </location>
</feature>
<feature type="transmembrane region" description="Helical" evidence="5">
    <location>
        <begin position="397"/>
        <end position="416"/>
    </location>
</feature>
<dbReference type="GO" id="GO:0016020">
    <property type="term" value="C:membrane"/>
    <property type="evidence" value="ECO:0007669"/>
    <property type="project" value="UniProtKB-SubCell"/>
</dbReference>
<dbReference type="Gene3D" id="1.20.1740.10">
    <property type="entry name" value="Amino acid/polyamine transporter I"/>
    <property type="match status" value="1"/>
</dbReference>
<name>A0A5N7APB0_9EURO</name>
<comment type="subcellular location">
    <subcellularLocation>
        <location evidence="1">Membrane</location>
        <topology evidence="1">Multi-pass membrane protein</topology>
    </subcellularLocation>
</comment>
<dbReference type="OrthoDB" id="5982228at2759"/>
<proteinExistence type="predicted"/>
<dbReference type="Proteomes" id="UP000326198">
    <property type="component" value="Unassembled WGS sequence"/>
</dbReference>
<dbReference type="EMBL" id="ML736405">
    <property type="protein sequence ID" value="KAE8371682.1"/>
    <property type="molecule type" value="Genomic_DNA"/>
</dbReference>
<dbReference type="GO" id="GO:0015179">
    <property type="term" value="F:L-amino acid transmembrane transporter activity"/>
    <property type="evidence" value="ECO:0007669"/>
    <property type="project" value="TreeGrafter"/>
</dbReference>
<feature type="transmembrane region" description="Helical" evidence="5">
    <location>
        <begin position="494"/>
        <end position="517"/>
    </location>
</feature>
<feature type="transmembrane region" description="Helical" evidence="5">
    <location>
        <begin position="428"/>
        <end position="447"/>
    </location>
</feature>
<dbReference type="PANTHER" id="PTHR11785:SF353">
    <property type="entry name" value="METHIONINE TRANSPORTER (EUROFUNG)"/>
    <property type="match status" value="1"/>
</dbReference>